<reference evidence="2 3" key="1">
    <citation type="submission" date="2018-11" db="EMBL/GenBank/DDBJ databases">
        <title>Genomic Encyclopedia of Type Strains, Phase IV (KMG-IV): sequencing the most valuable type-strain genomes for metagenomic binning, comparative biology and taxonomic classification.</title>
        <authorList>
            <person name="Goeker M."/>
        </authorList>
    </citation>
    <scope>NUCLEOTIDE SEQUENCE [LARGE SCALE GENOMIC DNA]</scope>
    <source>
        <strain evidence="2 3">DSM 26537</strain>
    </source>
</reference>
<evidence type="ECO:0000313" key="3">
    <source>
        <dbReference type="Proteomes" id="UP000273083"/>
    </source>
</evidence>
<dbReference type="AlphaFoldDB" id="A0A3N1XYY4"/>
<name>A0A3N1XYY4_9FIRM</name>
<dbReference type="RefSeq" id="WP_170164214.1">
    <property type="nucleotide sequence ID" value="NZ_RJVG01000001.1"/>
</dbReference>
<protein>
    <submittedName>
        <fullName evidence="2">Uncharacterized protein</fullName>
    </submittedName>
</protein>
<evidence type="ECO:0000256" key="1">
    <source>
        <dbReference type="SAM" id="Phobius"/>
    </source>
</evidence>
<proteinExistence type="predicted"/>
<feature type="transmembrane region" description="Helical" evidence="1">
    <location>
        <begin position="7"/>
        <end position="28"/>
    </location>
</feature>
<gene>
    <name evidence="2" type="ORF">EDD66_101412</name>
</gene>
<sequence>MKDYQEIIGKTILAISIIIAGIIIAAAIQNAGTNIGGMIANALETLN</sequence>
<keyword evidence="3" id="KW-1185">Reference proteome</keyword>
<dbReference type="EMBL" id="RJVG01000001">
    <property type="protein sequence ID" value="ROR31794.1"/>
    <property type="molecule type" value="Genomic_DNA"/>
</dbReference>
<keyword evidence="1" id="KW-1133">Transmembrane helix</keyword>
<keyword evidence="1" id="KW-0472">Membrane</keyword>
<evidence type="ECO:0000313" key="2">
    <source>
        <dbReference type="EMBL" id="ROR31794.1"/>
    </source>
</evidence>
<accession>A0A3N1XYY4</accession>
<organism evidence="2 3">
    <name type="scientific">Mobilisporobacter senegalensis</name>
    <dbReference type="NCBI Taxonomy" id="1329262"/>
    <lineage>
        <taxon>Bacteria</taxon>
        <taxon>Bacillati</taxon>
        <taxon>Bacillota</taxon>
        <taxon>Clostridia</taxon>
        <taxon>Lachnospirales</taxon>
        <taxon>Lachnospiraceae</taxon>
        <taxon>Mobilisporobacter</taxon>
    </lineage>
</organism>
<comment type="caution">
    <text evidence="2">The sequence shown here is derived from an EMBL/GenBank/DDBJ whole genome shotgun (WGS) entry which is preliminary data.</text>
</comment>
<keyword evidence="1" id="KW-0812">Transmembrane</keyword>
<dbReference type="Proteomes" id="UP000273083">
    <property type="component" value="Unassembled WGS sequence"/>
</dbReference>